<protein>
    <recommendedName>
        <fullName evidence="3">Neuroendocrine protein 7B2</fullName>
    </recommendedName>
</protein>
<keyword evidence="4" id="KW-0813">Transport</keyword>
<reference evidence="11" key="1">
    <citation type="submission" date="2025-08" db="UniProtKB">
        <authorList>
            <consortium name="RefSeq"/>
        </authorList>
    </citation>
    <scope>IDENTIFICATION</scope>
    <source>
        <tissue evidence="11">Whole Larva</tissue>
    </source>
</reference>
<evidence type="ECO:0000256" key="7">
    <source>
        <dbReference type="ARBA" id="ARBA00023157"/>
    </source>
</evidence>
<evidence type="ECO:0000256" key="2">
    <source>
        <dbReference type="ARBA" id="ARBA00006348"/>
    </source>
</evidence>
<evidence type="ECO:0000256" key="3">
    <source>
        <dbReference type="ARBA" id="ARBA00019589"/>
    </source>
</evidence>
<evidence type="ECO:0000256" key="6">
    <source>
        <dbReference type="ARBA" id="ARBA00022729"/>
    </source>
</evidence>
<dbReference type="InterPro" id="IPR007945">
    <property type="entry name" value="Secretogranin_V"/>
</dbReference>
<evidence type="ECO:0000313" key="10">
    <source>
        <dbReference type="Proteomes" id="UP000695000"/>
    </source>
</evidence>
<dbReference type="Proteomes" id="UP000695000">
    <property type="component" value="Unplaced"/>
</dbReference>
<keyword evidence="7" id="KW-1015">Disulfide bond</keyword>
<comment type="similarity">
    <text evidence="2">Belongs to the 7B2 family.</text>
</comment>
<keyword evidence="8" id="KW-0143">Chaperone</keyword>
<dbReference type="GeneID" id="108569242"/>
<evidence type="ECO:0000256" key="9">
    <source>
        <dbReference type="SAM" id="SignalP"/>
    </source>
</evidence>
<organism evidence="10 11">
    <name type="scientific">Nicrophorus vespilloides</name>
    <name type="common">Boreal carrion beetle</name>
    <dbReference type="NCBI Taxonomy" id="110193"/>
    <lineage>
        <taxon>Eukaryota</taxon>
        <taxon>Metazoa</taxon>
        <taxon>Ecdysozoa</taxon>
        <taxon>Arthropoda</taxon>
        <taxon>Hexapoda</taxon>
        <taxon>Insecta</taxon>
        <taxon>Pterygota</taxon>
        <taxon>Neoptera</taxon>
        <taxon>Endopterygota</taxon>
        <taxon>Coleoptera</taxon>
        <taxon>Polyphaga</taxon>
        <taxon>Staphyliniformia</taxon>
        <taxon>Silphidae</taxon>
        <taxon>Nicrophorinae</taxon>
        <taxon>Nicrophorus</taxon>
    </lineage>
</organism>
<dbReference type="PANTHER" id="PTHR12738:SF0">
    <property type="entry name" value="NEUROENDOCRINE PROTEIN 7B2"/>
    <property type="match status" value="1"/>
</dbReference>
<evidence type="ECO:0000313" key="11">
    <source>
        <dbReference type="RefSeq" id="XP_017786206.1"/>
    </source>
</evidence>
<evidence type="ECO:0000256" key="5">
    <source>
        <dbReference type="ARBA" id="ARBA00022525"/>
    </source>
</evidence>
<accession>A0ABM1NHA6</accession>
<gene>
    <name evidence="11" type="primary">LOC108569242</name>
</gene>
<dbReference type="Pfam" id="PF05281">
    <property type="entry name" value="Secretogranin_V"/>
    <property type="match status" value="1"/>
</dbReference>
<dbReference type="PANTHER" id="PTHR12738">
    <property type="entry name" value="NEUROENDOCRINE PROTEIN 7B2"/>
    <property type="match status" value="1"/>
</dbReference>
<evidence type="ECO:0000256" key="4">
    <source>
        <dbReference type="ARBA" id="ARBA00022448"/>
    </source>
</evidence>
<comment type="subcellular location">
    <subcellularLocation>
        <location evidence="1">Secreted</location>
    </subcellularLocation>
</comment>
<evidence type="ECO:0000256" key="8">
    <source>
        <dbReference type="ARBA" id="ARBA00023186"/>
    </source>
</evidence>
<feature type="chain" id="PRO_5046411089" description="Neuroendocrine protein 7B2" evidence="9">
    <location>
        <begin position="18"/>
        <end position="259"/>
    </location>
</feature>
<feature type="signal peptide" evidence="9">
    <location>
        <begin position="1"/>
        <end position="17"/>
    </location>
</feature>
<dbReference type="RefSeq" id="XP_017786206.1">
    <property type="nucleotide sequence ID" value="XM_017930717.1"/>
</dbReference>
<sequence length="259" mass="29504">MKCALIFVLAFAIGTYGYTTKEHYFTSDLLRDVMSRMSKDFDNSYLDFPEGRLPLGSRSLAKELEEEEQLYPLDYDTLEPNLHPSLRDQEFLQHSSLWGNQYVSGGAGEGKQRLKPEGTYKNRQEIKTDATLPAYCNPPNPCPIGYSAENGCLEKFENTATFSRKYQAAQDCMCDSEHMFDCPSGVMQDTNDALDAMDALNELEFNRFLQHSIQVDPSLQHKNLVAKKFNNFKKSERINPFLTGERLPVAAKKGNNVYY</sequence>
<keyword evidence="6 9" id="KW-0732">Signal</keyword>
<keyword evidence="5" id="KW-0964">Secreted</keyword>
<evidence type="ECO:0000256" key="1">
    <source>
        <dbReference type="ARBA" id="ARBA00004613"/>
    </source>
</evidence>
<keyword evidence="10" id="KW-1185">Reference proteome</keyword>
<name>A0ABM1NHA6_NICVS</name>
<proteinExistence type="inferred from homology"/>